<dbReference type="EMBL" id="GBXM01020541">
    <property type="protein sequence ID" value="JAH88036.1"/>
    <property type="molecule type" value="Transcribed_RNA"/>
</dbReference>
<sequence length="44" mass="4634">MCAIRCQCSLSDRTGCGTSQLGMHAWLKELAKKITGPLGAALIV</sequence>
<reference evidence="1" key="2">
    <citation type="journal article" date="2015" name="Fish Shellfish Immunol.">
        <title>Early steps in the European eel (Anguilla anguilla)-Vibrio vulnificus interaction in the gills: Role of the RtxA13 toxin.</title>
        <authorList>
            <person name="Callol A."/>
            <person name="Pajuelo D."/>
            <person name="Ebbesson L."/>
            <person name="Teles M."/>
            <person name="MacKenzie S."/>
            <person name="Amaro C."/>
        </authorList>
    </citation>
    <scope>NUCLEOTIDE SEQUENCE</scope>
</reference>
<accession>A0A0E9WCK7</accession>
<reference evidence="1" key="1">
    <citation type="submission" date="2014-11" db="EMBL/GenBank/DDBJ databases">
        <authorList>
            <person name="Amaro Gonzalez C."/>
        </authorList>
    </citation>
    <scope>NUCLEOTIDE SEQUENCE</scope>
</reference>
<evidence type="ECO:0000313" key="1">
    <source>
        <dbReference type="EMBL" id="JAH88036.1"/>
    </source>
</evidence>
<dbReference type="AlphaFoldDB" id="A0A0E9WCK7"/>
<proteinExistence type="predicted"/>
<organism evidence="1">
    <name type="scientific">Anguilla anguilla</name>
    <name type="common">European freshwater eel</name>
    <name type="synonym">Muraena anguilla</name>
    <dbReference type="NCBI Taxonomy" id="7936"/>
    <lineage>
        <taxon>Eukaryota</taxon>
        <taxon>Metazoa</taxon>
        <taxon>Chordata</taxon>
        <taxon>Craniata</taxon>
        <taxon>Vertebrata</taxon>
        <taxon>Euteleostomi</taxon>
        <taxon>Actinopterygii</taxon>
        <taxon>Neopterygii</taxon>
        <taxon>Teleostei</taxon>
        <taxon>Anguilliformes</taxon>
        <taxon>Anguillidae</taxon>
        <taxon>Anguilla</taxon>
    </lineage>
</organism>
<protein>
    <submittedName>
        <fullName evidence="1">Uncharacterized protein</fullName>
    </submittedName>
</protein>
<name>A0A0E9WCK7_ANGAN</name>